<dbReference type="EMBL" id="VZOK01000068">
    <property type="protein sequence ID" value="KAB0633402.1"/>
    <property type="molecule type" value="Genomic_DNA"/>
</dbReference>
<feature type="chain" id="PRO_5026667599" evidence="1">
    <location>
        <begin position="28"/>
        <end position="388"/>
    </location>
</feature>
<dbReference type="Gene3D" id="2.60.40.2520">
    <property type="entry name" value="CFA/I fimbrial subunit E, adhesin domain"/>
    <property type="match status" value="1"/>
</dbReference>
<evidence type="ECO:0000313" key="3">
    <source>
        <dbReference type="Proteomes" id="UP000473470"/>
    </source>
</evidence>
<dbReference type="Pfam" id="PF07434">
    <property type="entry name" value="CblD"/>
    <property type="match status" value="1"/>
</dbReference>
<dbReference type="InterPro" id="IPR043037">
    <property type="entry name" value="CfaE_adhesin"/>
</dbReference>
<dbReference type="AlphaFoldDB" id="A0A6L3MPG9"/>
<proteinExistence type="predicted"/>
<dbReference type="InterPro" id="IPR010888">
    <property type="entry name" value="CblD"/>
</dbReference>
<dbReference type="Gene3D" id="2.60.40.2040">
    <property type="entry name" value="CFA/I fimbrial subunit E, pilin domain"/>
    <property type="match status" value="1"/>
</dbReference>
<accession>A0A6L3MPG9</accession>
<evidence type="ECO:0000256" key="1">
    <source>
        <dbReference type="SAM" id="SignalP"/>
    </source>
</evidence>
<feature type="signal peptide" evidence="1">
    <location>
        <begin position="1"/>
        <end position="27"/>
    </location>
</feature>
<sequence>MLQISRIRRRAIVLAVALSAIALDASAASQQPANRNDTVEATLDRGAPTADVMVFNSASGGYDTADFKKWGRNSWTCESATSTTTGACPTEPVWIASGNSTKIPLSFKEEKTGATAVLNLQGESAYSRHLDCDGNAISEGLSAGRTPIEMAQSATVANCSTVGWDGRNLFVKIPATELKNLPSGGTWKANLRLNLRQWDVGGTNPKIATFVASIKLDVIDKNNIQVYLPEFTSATPTVDLKLKMLPNGSRMSGTSNVDMCLYDGYNAQSTWFDVSASDGLSIDRRDKGSYSVLLDKDKSGAYASRIDYNASLTYAGKKIALPNGETVRLQGVNNSTGRSVSLPGISVPVICTPTPLTLVTPEVQSAFKRPGKYSNKLTITFTPSSASL</sequence>
<name>A0A6L3MPG9_9BURK</name>
<protein>
    <submittedName>
        <fullName evidence="2">Pilin protein</fullName>
    </submittedName>
</protein>
<comment type="caution">
    <text evidence="2">The sequence shown here is derived from an EMBL/GenBank/DDBJ whole genome shotgun (WGS) entry which is preliminary data.</text>
</comment>
<keyword evidence="1" id="KW-0732">Signal</keyword>
<reference evidence="2 3" key="1">
    <citation type="submission" date="2019-09" db="EMBL/GenBank/DDBJ databases">
        <title>Draft genome sequences of 48 bacterial type strains from the CCUG.</title>
        <authorList>
            <person name="Tunovic T."/>
            <person name="Pineiro-Iglesias B."/>
            <person name="Unosson C."/>
            <person name="Inganas E."/>
            <person name="Ohlen M."/>
            <person name="Cardew S."/>
            <person name="Jensie-Markopoulos S."/>
            <person name="Salva-Serra F."/>
            <person name="Jaen-Luchoro D."/>
            <person name="Karlsson R."/>
            <person name="Svensson-Stadler L."/>
            <person name="Chun J."/>
            <person name="Moore E."/>
        </authorList>
    </citation>
    <scope>NUCLEOTIDE SEQUENCE [LARGE SCALE GENOMIC DNA]</scope>
    <source>
        <strain evidence="2 3">CCUG 65686</strain>
    </source>
</reference>
<dbReference type="Proteomes" id="UP000473470">
    <property type="component" value="Unassembled WGS sequence"/>
</dbReference>
<organism evidence="2 3">
    <name type="scientific">Burkholderia stagnalis</name>
    <dbReference type="NCBI Taxonomy" id="1503054"/>
    <lineage>
        <taxon>Bacteria</taxon>
        <taxon>Pseudomonadati</taxon>
        <taxon>Pseudomonadota</taxon>
        <taxon>Betaproteobacteria</taxon>
        <taxon>Burkholderiales</taxon>
        <taxon>Burkholderiaceae</taxon>
        <taxon>Burkholderia</taxon>
        <taxon>Burkholderia cepacia complex</taxon>
    </lineage>
</organism>
<evidence type="ECO:0000313" key="2">
    <source>
        <dbReference type="EMBL" id="KAB0633402.1"/>
    </source>
</evidence>
<gene>
    <name evidence="2" type="ORF">F7R25_30110</name>
</gene>